<name>A0A7F5QXT9_AGRPL</name>
<evidence type="ECO:0000313" key="3">
    <source>
        <dbReference type="RefSeq" id="XP_025830030.1"/>
    </source>
</evidence>
<reference evidence="3" key="1">
    <citation type="submission" date="2025-08" db="UniProtKB">
        <authorList>
            <consortium name="RefSeq"/>
        </authorList>
    </citation>
    <scope>IDENTIFICATION</scope>
    <source>
        <tissue evidence="3">Entire body</tissue>
    </source>
</reference>
<proteinExistence type="predicted"/>
<evidence type="ECO:0000313" key="2">
    <source>
        <dbReference type="Proteomes" id="UP000192223"/>
    </source>
</evidence>
<gene>
    <name evidence="3" type="primary">LOC108742266</name>
</gene>
<dbReference type="Proteomes" id="UP000192223">
    <property type="component" value="Unplaced"/>
</dbReference>
<dbReference type="RefSeq" id="XP_025830030.1">
    <property type="nucleotide sequence ID" value="XM_025974245.1"/>
</dbReference>
<sequence>MRFNRESSSGGTSTIIISSSPTLGPHFKDIRTHFNRESSTGGTSTIIRSSSPTLGPLQGHKDAFQSRTILWRNINHHYKFITNPWTTSRTSGRVSIEVSFKLLVF</sequence>
<organism evidence="2 3">
    <name type="scientific">Agrilus planipennis</name>
    <name type="common">Emerald ash borer</name>
    <name type="synonym">Agrilus marcopoli</name>
    <dbReference type="NCBI Taxonomy" id="224129"/>
    <lineage>
        <taxon>Eukaryota</taxon>
        <taxon>Metazoa</taxon>
        <taxon>Ecdysozoa</taxon>
        <taxon>Arthropoda</taxon>
        <taxon>Hexapoda</taxon>
        <taxon>Insecta</taxon>
        <taxon>Pterygota</taxon>
        <taxon>Neoptera</taxon>
        <taxon>Endopterygota</taxon>
        <taxon>Coleoptera</taxon>
        <taxon>Polyphaga</taxon>
        <taxon>Elateriformia</taxon>
        <taxon>Buprestoidea</taxon>
        <taxon>Buprestidae</taxon>
        <taxon>Agrilinae</taxon>
        <taxon>Agrilus</taxon>
    </lineage>
</organism>
<dbReference type="AlphaFoldDB" id="A0A7F5QXT9"/>
<keyword evidence="2" id="KW-1185">Reference proteome</keyword>
<protein>
    <submittedName>
        <fullName evidence="3">Uncharacterized protein LOC108742266</fullName>
    </submittedName>
</protein>
<dbReference type="KEGG" id="apln:108742266"/>
<feature type="region of interest" description="Disordered" evidence="1">
    <location>
        <begin position="1"/>
        <end position="59"/>
    </location>
</feature>
<feature type="compositionally biased region" description="Basic and acidic residues" evidence="1">
    <location>
        <begin position="26"/>
        <end position="36"/>
    </location>
</feature>
<feature type="compositionally biased region" description="Low complexity" evidence="1">
    <location>
        <begin position="7"/>
        <end position="20"/>
    </location>
</feature>
<feature type="compositionally biased region" description="Low complexity" evidence="1">
    <location>
        <begin position="38"/>
        <end position="51"/>
    </location>
</feature>
<accession>A0A7F5QXT9</accession>
<dbReference type="InParanoid" id="A0A7F5QXT9"/>
<evidence type="ECO:0000256" key="1">
    <source>
        <dbReference type="SAM" id="MobiDB-lite"/>
    </source>
</evidence>
<dbReference type="GeneID" id="108742266"/>